<name>A0A804L7M0_MUSAM</name>
<keyword evidence="2" id="KW-1185">Reference proteome</keyword>
<protein>
    <submittedName>
        <fullName evidence="1">Uncharacterized protein</fullName>
    </submittedName>
</protein>
<reference evidence="1" key="1">
    <citation type="submission" date="2021-05" db="UniProtKB">
        <authorList>
            <consortium name="EnsemblPlants"/>
        </authorList>
    </citation>
    <scope>IDENTIFICATION</scope>
    <source>
        <strain evidence="1">subsp. malaccensis</strain>
    </source>
</reference>
<sequence>MAFCMRMICCLINSKDNSYPHRKWDASGLVPCFLFFHEA</sequence>
<accession>A0A804L7M0</accession>
<organism evidence="1 2">
    <name type="scientific">Musa acuminata subsp. malaccensis</name>
    <name type="common">Wild banana</name>
    <name type="synonym">Musa malaccensis</name>
    <dbReference type="NCBI Taxonomy" id="214687"/>
    <lineage>
        <taxon>Eukaryota</taxon>
        <taxon>Viridiplantae</taxon>
        <taxon>Streptophyta</taxon>
        <taxon>Embryophyta</taxon>
        <taxon>Tracheophyta</taxon>
        <taxon>Spermatophyta</taxon>
        <taxon>Magnoliopsida</taxon>
        <taxon>Liliopsida</taxon>
        <taxon>Zingiberales</taxon>
        <taxon>Musaceae</taxon>
        <taxon>Musa</taxon>
    </lineage>
</organism>
<dbReference type="Gramene" id="Ma11_t13930.1">
    <property type="protein sequence ID" value="Ma11_p13930.1"/>
    <property type="gene ID" value="Ma11_g13930"/>
</dbReference>
<dbReference type="EnsemblPlants" id="Ma11_t13930.1">
    <property type="protein sequence ID" value="Ma11_p13930.1"/>
    <property type="gene ID" value="Ma11_g13930"/>
</dbReference>
<dbReference type="InParanoid" id="A0A804L7M0"/>
<evidence type="ECO:0000313" key="1">
    <source>
        <dbReference type="EnsemblPlants" id="Ma11_p13930.1"/>
    </source>
</evidence>
<dbReference type="Proteomes" id="UP000012960">
    <property type="component" value="Unplaced"/>
</dbReference>
<evidence type="ECO:0000313" key="2">
    <source>
        <dbReference type="Proteomes" id="UP000012960"/>
    </source>
</evidence>
<dbReference type="AlphaFoldDB" id="A0A804L7M0"/>
<proteinExistence type="predicted"/>